<dbReference type="InterPro" id="IPR005018">
    <property type="entry name" value="DOMON_domain"/>
</dbReference>
<dbReference type="Proteomes" id="UP001187531">
    <property type="component" value="Unassembled WGS sequence"/>
</dbReference>
<feature type="chain" id="PRO_5041723096" description="Protein Skeletor" evidence="3">
    <location>
        <begin position="21"/>
        <end position="678"/>
    </location>
</feature>
<evidence type="ECO:0000256" key="3">
    <source>
        <dbReference type="SAM" id="SignalP"/>
    </source>
</evidence>
<feature type="domain" description="DM13" evidence="5">
    <location>
        <begin position="30"/>
        <end position="137"/>
    </location>
</feature>
<feature type="transmembrane region" description="Helical" evidence="2">
    <location>
        <begin position="656"/>
        <end position="676"/>
    </location>
</feature>
<accession>A0AA88HXH7</accession>
<dbReference type="InterPro" id="IPR052126">
    <property type="entry name" value="Spindle_Org/Thrombomodulin"/>
</dbReference>
<name>A0AA88HXH7_ARTSF</name>
<sequence>MDSVVKAILLALLTQDIVLGQLDDKAKYFGKLLGKLNSYHHQVGGEVYAVDESTLYIKDFIYDGLGQDTFFFAGGTNRPGSQGFIIPNEFGRTNILKAYLNKNVKLTLPDNKKISELKWFAIFDISSQEVYGDISIPEEFESPVPQSLSEMSRRLNGVQSGNVVILDAKTIKVPKFYYDGQADARFWAGVGPQPSSKGFIVPDEKGYIDNLRPYSGEDVILVLPGDVTVNDVDWLSIFNIETNENLGSVLVPDSLNVPPSLLAIVKTDSNLPNCETLHRDIQISWEIFGRAITFEIAYRARTSEYVAFGLSGSETSSRMVGSDAFILYTDGVQGHAEDYNITAKSMCVDVLGAKRGVCKDAEVGGQESLQFYTMSAVNGINFIRFRRDLTSPDDGDQTINTDGSTYIIWSMGRLDDKRRPTFHRIWQRGDRAIEFGRQGKKNCDNFVVVPEETPKPWNIPPIFDPSKRVFVARIGPSGQRRGYSGLTGLPSSSLAWYVDGYIVPDLVLKRGLIYQFVVEGGSDPHSATNYHPLVITNEPIGGYETLSESERKKVRVLAGVEFTRRGVPRPQKSGRLCHWYHDGTDPRLDDDLTTFQKYRNTLSYSCEEGDQARLEAAPNSSWPDVVYYHSFTHPYMGGKIKVVDSYKSFTSNMGAVIYPGFLVFLTIPLCLLKYVCCV</sequence>
<evidence type="ECO:0008006" key="8">
    <source>
        <dbReference type="Google" id="ProtNLM"/>
    </source>
</evidence>
<evidence type="ECO:0000256" key="2">
    <source>
        <dbReference type="SAM" id="Phobius"/>
    </source>
</evidence>
<dbReference type="SMART" id="SM00686">
    <property type="entry name" value="DM13"/>
    <property type="match status" value="2"/>
</dbReference>
<evidence type="ECO:0000259" key="5">
    <source>
        <dbReference type="PROSITE" id="PS51549"/>
    </source>
</evidence>
<dbReference type="PROSITE" id="PS51549">
    <property type="entry name" value="DM13"/>
    <property type="match status" value="2"/>
</dbReference>
<dbReference type="CDD" id="cd09631">
    <property type="entry name" value="DOMON_DOH"/>
    <property type="match status" value="1"/>
</dbReference>
<reference evidence="6" key="1">
    <citation type="submission" date="2023-07" db="EMBL/GenBank/DDBJ databases">
        <title>Chromosome-level genome assembly of Artemia franciscana.</title>
        <authorList>
            <person name="Jo E."/>
        </authorList>
    </citation>
    <scope>NUCLEOTIDE SEQUENCE</scope>
    <source>
        <tissue evidence="6">Whole body</tissue>
    </source>
</reference>
<evidence type="ECO:0000259" key="4">
    <source>
        <dbReference type="PROSITE" id="PS50836"/>
    </source>
</evidence>
<dbReference type="PROSITE" id="PS50836">
    <property type="entry name" value="DOMON"/>
    <property type="match status" value="1"/>
</dbReference>
<keyword evidence="7" id="KW-1185">Reference proteome</keyword>
<dbReference type="PANTHER" id="PTHR24036">
    <property type="entry name" value="SKELETOR-RELATED"/>
    <property type="match status" value="1"/>
</dbReference>
<comment type="caution">
    <text evidence="6">The sequence shown here is derived from an EMBL/GenBank/DDBJ whole genome shotgun (WGS) entry which is preliminary data.</text>
</comment>
<dbReference type="Pfam" id="PF03351">
    <property type="entry name" value="DOMON"/>
    <property type="match status" value="1"/>
</dbReference>
<evidence type="ECO:0000256" key="1">
    <source>
        <dbReference type="ARBA" id="ARBA00022737"/>
    </source>
</evidence>
<proteinExistence type="predicted"/>
<dbReference type="InterPro" id="IPR019545">
    <property type="entry name" value="DM13_domain"/>
</dbReference>
<evidence type="ECO:0000313" key="7">
    <source>
        <dbReference type="Proteomes" id="UP001187531"/>
    </source>
</evidence>
<keyword evidence="1" id="KW-0677">Repeat</keyword>
<feature type="signal peptide" evidence="3">
    <location>
        <begin position="1"/>
        <end position="20"/>
    </location>
</feature>
<dbReference type="AlphaFoldDB" id="A0AA88HXH7"/>
<evidence type="ECO:0000313" key="6">
    <source>
        <dbReference type="EMBL" id="KAK2712802.1"/>
    </source>
</evidence>
<keyword evidence="2" id="KW-1133">Transmembrane helix</keyword>
<dbReference type="SMART" id="SM00664">
    <property type="entry name" value="DoH"/>
    <property type="match status" value="1"/>
</dbReference>
<dbReference type="Pfam" id="PF10517">
    <property type="entry name" value="DM13"/>
    <property type="match status" value="2"/>
</dbReference>
<dbReference type="EMBL" id="JAVRJZ010000015">
    <property type="protein sequence ID" value="KAK2712802.1"/>
    <property type="molecule type" value="Genomic_DNA"/>
</dbReference>
<keyword evidence="2" id="KW-0472">Membrane</keyword>
<dbReference type="InterPro" id="IPR045266">
    <property type="entry name" value="DOH_DOMON"/>
</dbReference>
<protein>
    <recommendedName>
        <fullName evidence="8">Protein Skeletor</fullName>
    </recommendedName>
</protein>
<feature type="domain" description="DM13" evidence="5">
    <location>
        <begin position="146"/>
        <end position="252"/>
    </location>
</feature>
<feature type="domain" description="DOMON" evidence="4">
    <location>
        <begin position="279"/>
        <end position="412"/>
    </location>
</feature>
<gene>
    <name evidence="6" type="ORF">QYM36_011483</name>
</gene>
<dbReference type="PANTHER" id="PTHR24036:SF16">
    <property type="entry name" value="KNICKKOPF"/>
    <property type="match status" value="1"/>
</dbReference>
<keyword evidence="3" id="KW-0732">Signal</keyword>
<keyword evidence="2" id="KW-0812">Transmembrane</keyword>
<organism evidence="6 7">
    <name type="scientific">Artemia franciscana</name>
    <name type="common">Brine shrimp</name>
    <name type="synonym">Artemia sanfranciscana</name>
    <dbReference type="NCBI Taxonomy" id="6661"/>
    <lineage>
        <taxon>Eukaryota</taxon>
        <taxon>Metazoa</taxon>
        <taxon>Ecdysozoa</taxon>
        <taxon>Arthropoda</taxon>
        <taxon>Crustacea</taxon>
        <taxon>Branchiopoda</taxon>
        <taxon>Anostraca</taxon>
        <taxon>Artemiidae</taxon>
        <taxon>Artemia</taxon>
    </lineage>
</organism>